<dbReference type="EC" id="2.3.1.30" evidence="2"/>
<evidence type="ECO:0000256" key="3">
    <source>
        <dbReference type="ARBA" id="ARBA00022605"/>
    </source>
</evidence>
<dbReference type="AlphaFoldDB" id="A0A1F5V4G3"/>
<dbReference type="Pfam" id="PF00132">
    <property type="entry name" value="Hexapep"/>
    <property type="match status" value="1"/>
</dbReference>
<evidence type="ECO:0000256" key="1">
    <source>
        <dbReference type="ARBA" id="ARBA00007274"/>
    </source>
</evidence>
<organism evidence="7 8">
    <name type="scientific">Candidatus Fischerbacteria bacterium RBG_13_37_8</name>
    <dbReference type="NCBI Taxonomy" id="1817863"/>
    <lineage>
        <taxon>Bacteria</taxon>
        <taxon>Candidatus Fischeribacteriota</taxon>
    </lineage>
</organism>
<dbReference type="InterPro" id="IPR042122">
    <property type="entry name" value="Ser_AcTrfase_N_sf"/>
</dbReference>
<name>A0A1F5V4G3_9BACT</name>
<comment type="caution">
    <text evidence="7">The sequence shown here is derived from an EMBL/GenBank/DDBJ whole genome shotgun (WGS) entry which is preliminary data.</text>
</comment>
<comment type="similarity">
    <text evidence="1">Belongs to the transferase hexapeptide repeat family.</text>
</comment>
<comment type="catalytic activity">
    <reaction evidence="6">
        <text>L-serine + acetyl-CoA = O-acetyl-L-serine + CoA</text>
        <dbReference type="Rhea" id="RHEA:24560"/>
        <dbReference type="ChEBI" id="CHEBI:33384"/>
        <dbReference type="ChEBI" id="CHEBI:57287"/>
        <dbReference type="ChEBI" id="CHEBI:57288"/>
        <dbReference type="ChEBI" id="CHEBI:58340"/>
        <dbReference type="EC" id="2.3.1.30"/>
    </reaction>
</comment>
<dbReference type="SUPFAM" id="SSF51161">
    <property type="entry name" value="Trimeric LpxA-like enzymes"/>
    <property type="match status" value="1"/>
</dbReference>
<evidence type="ECO:0000256" key="4">
    <source>
        <dbReference type="ARBA" id="ARBA00022679"/>
    </source>
</evidence>
<dbReference type="GO" id="GO:0009001">
    <property type="term" value="F:serine O-acetyltransferase activity"/>
    <property type="evidence" value="ECO:0007669"/>
    <property type="project" value="UniProtKB-EC"/>
</dbReference>
<dbReference type="STRING" id="1817863.A2Y62_18535"/>
<evidence type="ECO:0000256" key="2">
    <source>
        <dbReference type="ARBA" id="ARBA00013266"/>
    </source>
</evidence>
<keyword evidence="3" id="KW-0028">Amino-acid biosynthesis</keyword>
<evidence type="ECO:0000313" key="7">
    <source>
        <dbReference type="EMBL" id="OGF58312.1"/>
    </source>
</evidence>
<keyword evidence="4 7" id="KW-0808">Transferase</keyword>
<dbReference type="GO" id="GO:0008652">
    <property type="term" value="P:amino acid biosynthetic process"/>
    <property type="evidence" value="ECO:0007669"/>
    <property type="project" value="UniProtKB-KW"/>
</dbReference>
<dbReference type="Gene3D" id="2.160.10.10">
    <property type="entry name" value="Hexapeptide repeat proteins"/>
    <property type="match status" value="1"/>
</dbReference>
<dbReference type="CDD" id="cd03354">
    <property type="entry name" value="LbH_SAT"/>
    <property type="match status" value="1"/>
</dbReference>
<keyword evidence="5" id="KW-0012">Acyltransferase</keyword>
<gene>
    <name evidence="7" type="ORF">A2Y62_18535</name>
</gene>
<dbReference type="InterPro" id="IPR053376">
    <property type="entry name" value="Serine_acetyltransferase"/>
</dbReference>
<dbReference type="FunFam" id="2.160.10.10:FF:000015">
    <property type="entry name" value="Serine acetyltransferase, plasmid"/>
    <property type="match status" value="1"/>
</dbReference>
<dbReference type="InterPro" id="IPR011004">
    <property type="entry name" value="Trimer_LpxA-like_sf"/>
</dbReference>
<sequence>MSPREDILHKVVEDLSSPASYESVMHRSNHEMPMPSVEVLTEVVENLRAVLFPGYFGTSELRPETMKYYVGSTLDQVVRLLTEQIMRGLCFACIPTKYKNCAECQNIAHKMTLDFISRLPLVRHMLSTDVKAAYIGDPAAKSPGEAIFCYPSIQALFNQRIAHELYKIDIPLIPRIITEMAHSVTGIDIHPGAEIGKYFFMDHGTGIVIGETTIIGNNVRIYQGVTLGAKSFPLDEQGNPIKGIPRHPIVEDDVIVYSGATILGRVTIGKGSVIGGNVWVTRNIPPGSRVLQTDFQELYYENGAGI</sequence>
<evidence type="ECO:0000256" key="5">
    <source>
        <dbReference type="ARBA" id="ARBA00023315"/>
    </source>
</evidence>
<dbReference type="InterPro" id="IPR045304">
    <property type="entry name" value="LbH_SAT"/>
</dbReference>
<dbReference type="PANTHER" id="PTHR42811">
    <property type="entry name" value="SERINE ACETYLTRANSFERASE"/>
    <property type="match status" value="1"/>
</dbReference>
<protein>
    <recommendedName>
        <fullName evidence="2">serine O-acetyltransferase</fullName>
        <ecNumber evidence="2">2.3.1.30</ecNumber>
    </recommendedName>
</protein>
<dbReference type="NCBIfam" id="NF041874">
    <property type="entry name" value="EPS_EpsC"/>
    <property type="match status" value="1"/>
</dbReference>
<dbReference type="Proteomes" id="UP000178943">
    <property type="component" value="Unassembled WGS sequence"/>
</dbReference>
<proteinExistence type="inferred from homology"/>
<accession>A0A1F5V4G3</accession>
<dbReference type="Gene3D" id="1.10.3130.10">
    <property type="entry name" value="serine acetyltransferase, domain 1"/>
    <property type="match status" value="1"/>
</dbReference>
<evidence type="ECO:0000256" key="6">
    <source>
        <dbReference type="ARBA" id="ARBA00049486"/>
    </source>
</evidence>
<evidence type="ECO:0000313" key="8">
    <source>
        <dbReference type="Proteomes" id="UP000178943"/>
    </source>
</evidence>
<reference evidence="7 8" key="1">
    <citation type="journal article" date="2016" name="Nat. Commun.">
        <title>Thousands of microbial genomes shed light on interconnected biogeochemical processes in an aquifer system.</title>
        <authorList>
            <person name="Anantharaman K."/>
            <person name="Brown C.T."/>
            <person name="Hug L.A."/>
            <person name="Sharon I."/>
            <person name="Castelle C.J."/>
            <person name="Probst A.J."/>
            <person name="Thomas B.C."/>
            <person name="Singh A."/>
            <person name="Wilkins M.J."/>
            <person name="Karaoz U."/>
            <person name="Brodie E.L."/>
            <person name="Williams K.H."/>
            <person name="Hubbard S.S."/>
            <person name="Banfield J.F."/>
        </authorList>
    </citation>
    <scope>NUCLEOTIDE SEQUENCE [LARGE SCALE GENOMIC DNA]</scope>
</reference>
<dbReference type="EMBL" id="MFGW01000253">
    <property type="protein sequence ID" value="OGF58312.1"/>
    <property type="molecule type" value="Genomic_DNA"/>
</dbReference>
<dbReference type="InterPro" id="IPR001451">
    <property type="entry name" value="Hexapep"/>
</dbReference>